<evidence type="ECO:0000313" key="4">
    <source>
        <dbReference type="Proteomes" id="UP001165561"/>
    </source>
</evidence>
<dbReference type="EMBL" id="JARACI010000413">
    <property type="protein sequence ID" value="MDD9205311.1"/>
    <property type="molecule type" value="Genomic_DNA"/>
</dbReference>
<accession>A0ABT5TTB7</accession>
<evidence type="ECO:0000256" key="2">
    <source>
        <dbReference type="ARBA" id="ARBA00023239"/>
    </source>
</evidence>
<keyword evidence="4" id="KW-1185">Reference proteome</keyword>
<dbReference type="Pfam" id="PF01903">
    <property type="entry name" value="CbiX"/>
    <property type="match status" value="1"/>
</dbReference>
<name>A0ABT5TTB7_9MICO</name>
<gene>
    <name evidence="3" type="ORF">PU560_02375</name>
</gene>
<proteinExistence type="predicted"/>
<sequence length="80" mass="8179">MSTVAVAPGSRDRTTEQVPALVACSHGTSDPDGRAAIAALVRAVAARLTGVTVLPSFVDVQDPDVPTTLAQLDEATTHIV</sequence>
<evidence type="ECO:0000256" key="1">
    <source>
        <dbReference type="ARBA" id="ARBA00022723"/>
    </source>
</evidence>
<keyword evidence="1" id="KW-0479">Metal-binding</keyword>
<dbReference type="Proteomes" id="UP001165561">
    <property type="component" value="Unassembled WGS sequence"/>
</dbReference>
<keyword evidence="2" id="KW-0456">Lyase</keyword>
<reference evidence="3" key="1">
    <citation type="submission" date="2023-02" db="EMBL/GenBank/DDBJ databases">
        <title>Georgenia sp.10Sc9-8, isolated from a soil sample collected from the Taklamakan desert.</title>
        <authorList>
            <person name="Liu S."/>
        </authorList>
    </citation>
    <scope>NUCLEOTIDE SEQUENCE</scope>
    <source>
        <strain evidence="3">10Sc9-8</strain>
    </source>
</reference>
<dbReference type="SUPFAM" id="SSF53800">
    <property type="entry name" value="Chelatase"/>
    <property type="match status" value="1"/>
</dbReference>
<dbReference type="InterPro" id="IPR002762">
    <property type="entry name" value="CbiX-like"/>
</dbReference>
<protein>
    <submittedName>
        <fullName evidence="3">CbiX/SirB N-terminal domain-containing protein</fullName>
    </submittedName>
</protein>
<comment type="caution">
    <text evidence="3">The sequence shown here is derived from an EMBL/GenBank/DDBJ whole genome shotgun (WGS) entry which is preliminary data.</text>
</comment>
<organism evidence="3 4">
    <name type="scientific">Georgenia halotolerans</name>
    <dbReference type="NCBI Taxonomy" id="3028317"/>
    <lineage>
        <taxon>Bacteria</taxon>
        <taxon>Bacillati</taxon>
        <taxon>Actinomycetota</taxon>
        <taxon>Actinomycetes</taxon>
        <taxon>Micrococcales</taxon>
        <taxon>Bogoriellaceae</taxon>
        <taxon>Georgenia</taxon>
    </lineage>
</organism>
<evidence type="ECO:0000313" key="3">
    <source>
        <dbReference type="EMBL" id="MDD9205311.1"/>
    </source>
</evidence>
<dbReference type="Gene3D" id="3.40.50.1400">
    <property type="match status" value="1"/>
</dbReference>
<feature type="non-terminal residue" evidence="3">
    <location>
        <position position="80"/>
    </location>
</feature>